<keyword evidence="3" id="KW-1185">Reference proteome</keyword>
<name>A0A804PJS7_MAIZE</name>
<protein>
    <submittedName>
        <fullName evidence="2">Uncharacterized protein</fullName>
    </submittedName>
</protein>
<dbReference type="EnsemblPlants" id="Zm00001eb245670_T001">
    <property type="protein sequence ID" value="Zm00001eb245670_P001"/>
    <property type="gene ID" value="Zm00001eb245670"/>
</dbReference>
<reference evidence="2" key="2">
    <citation type="submission" date="2019-07" db="EMBL/GenBank/DDBJ databases">
        <authorList>
            <person name="Seetharam A."/>
            <person name="Woodhouse M."/>
            <person name="Cannon E."/>
        </authorList>
    </citation>
    <scope>NUCLEOTIDE SEQUENCE [LARGE SCALE GENOMIC DNA]</scope>
    <source>
        <strain evidence="2">cv. B73</strain>
    </source>
</reference>
<reference evidence="2" key="3">
    <citation type="submission" date="2021-05" db="UniProtKB">
        <authorList>
            <consortium name="EnsemblPlants"/>
        </authorList>
    </citation>
    <scope>IDENTIFICATION</scope>
    <source>
        <strain evidence="2">cv. B73</strain>
    </source>
</reference>
<reference evidence="3" key="1">
    <citation type="journal article" date="2009" name="Science">
        <title>The B73 maize genome: complexity, diversity, and dynamics.</title>
        <authorList>
            <person name="Schnable P.S."/>
            <person name="Ware D."/>
            <person name="Fulton R.S."/>
            <person name="Stein J.C."/>
            <person name="Wei F."/>
            <person name="Pasternak S."/>
            <person name="Liang C."/>
            <person name="Zhang J."/>
            <person name="Fulton L."/>
            <person name="Graves T.A."/>
            <person name="Minx P."/>
            <person name="Reily A.D."/>
            <person name="Courtney L."/>
            <person name="Kruchowski S.S."/>
            <person name="Tomlinson C."/>
            <person name="Strong C."/>
            <person name="Delehaunty K."/>
            <person name="Fronick C."/>
            <person name="Courtney B."/>
            <person name="Rock S.M."/>
            <person name="Belter E."/>
            <person name="Du F."/>
            <person name="Kim K."/>
            <person name="Abbott R.M."/>
            <person name="Cotton M."/>
            <person name="Levy A."/>
            <person name="Marchetto P."/>
            <person name="Ochoa K."/>
            <person name="Jackson S.M."/>
            <person name="Gillam B."/>
            <person name="Chen W."/>
            <person name="Yan L."/>
            <person name="Higginbotham J."/>
            <person name="Cardenas M."/>
            <person name="Waligorski J."/>
            <person name="Applebaum E."/>
            <person name="Phelps L."/>
            <person name="Falcone J."/>
            <person name="Kanchi K."/>
            <person name="Thane T."/>
            <person name="Scimone A."/>
            <person name="Thane N."/>
            <person name="Henke J."/>
            <person name="Wang T."/>
            <person name="Ruppert J."/>
            <person name="Shah N."/>
            <person name="Rotter K."/>
            <person name="Hodges J."/>
            <person name="Ingenthron E."/>
            <person name="Cordes M."/>
            <person name="Kohlberg S."/>
            <person name="Sgro J."/>
            <person name="Delgado B."/>
            <person name="Mead K."/>
            <person name="Chinwalla A."/>
            <person name="Leonard S."/>
            <person name="Crouse K."/>
            <person name="Collura K."/>
            <person name="Kudrna D."/>
            <person name="Currie J."/>
            <person name="He R."/>
            <person name="Angelova A."/>
            <person name="Rajasekar S."/>
            <person name="Mueller T."/>
            <person name="Lomeli R."/>
            <person name="Scara G."/>
            <person name="Ko A."/>
            <person name="Delaney K."/>
            <person name="Wissotski M."/>
            <person name="Lopez G."/>
            <person name="Campos D."/>
            <person name="Braidotti M."/>
            <person name="Ashley E."/>
            <person name="Golser W."/>
            <person name="Kim H."/>
            <person name="Lee S."/>
            <person name="Lin J."/>
            <person name="Dujmic Z."/>
            <person name="Kim W."/>
            <person name="Talag J."/>
            <person name="Zuccolo A."/>
            <person name="Fan C."/>
            <person name="Sebastian A."/>
            <person name="Kramer M."/>
            <person name="Spiegel L."/>
            <person name="Nascimento L."/>
            <person name="Zutavern T."/>
            <person name="Miller B."/>
            <person name="Ambroise C."/>
            <person name="Muller S."/>
            <person name="Spooner W."/>
            <person name="Narechania A."/>
            <person name="Ren L."/>
            <person name="Wei S."/>
            <person name="Kumari S."/>
            <person name="Faga B."/>
            <person name="Levy M.J."/>
            <person name="McMahan L."/>
            <person name="Van Buren P."/>
            <person name="Vaughn M.W."/>
            <person name="Ying K."/>
            <person name="Yeh C.-T."/>
            <person name="Emrich S.J."/>
            <person name="Jia Y."/>
            <person name="Kalyanaraman A."/>
            <person name="Hsia A.-P."/>
            <person name="Barbazuk W.B."/>
            <person name="Baucom R.S."/>
            <person name="Brutnell T.P."/>
            <person name="Carpita N.C."/>
            <person name="Chaparro C."/>
            <person name="Chia J.-M."/>
            <person name="Deragon J.-M."/>
            <person name="Estill J.C."/>
            <person name="Fu Y."/>
            <person name="Jeddeloh J.A."/>
            <person name="Han Y."/>
            <person name="Lee H."/>
            <person name="Li P."/>
            <person name="Lisch D.R."/>
            <person name="Liu S."/>
            <person name="Liu Z."/>
            <person name="Nagel D.H."/>
            <person name="McCann M.C."/>
            <person name="SanMiguel P."/>
            <person name="Myers A.M."/>
            <person name="Nettleton D."/>
            <person name="Nguyen J."/>
            <person name="Penning B.W."/>
            <person name="Ponnala L."/>
            <person name="Schneider K.L."/>
            <person name="Schwartz D.C."/>
            <person name="Sharma A."/>
            <person name="Soderlund C."/>
            <person name="Springer N.M."/>
            <person name="Sun Q."/>
            <person name="Wang H."/>
            <person name="Waterman M."/>
            <person name="Westerman R."/>
            <person name="Wolfgruber T.K."/>
            <person name="Yang L."/>
            <person name="Yu Y."/>
            <person name="Zhang L."/>
            <person name="Zhou S."/>
            <person name="Zhu Q."/>
            <person name="Bennetzen J.L."/>
            <person name="Dawe R.K."/>
            <person name="Jiang J."/>
            <person name="Jiang N."/>
            <person name="Presting G.G."/>
            <person name="Wessler S.R."/>
            <person name="Aluru S."/>
            <person name="Martienssen R.A."/>
            <person name="Clifton S.W."/>
            <person name="McCombie W.R."/>
            <person name="Wing R.A."/>
            <person name="Wilson R.K."/>
        </authorList>
    </citation>
    <scope>NUCLEOTIDE SEQUENCE [LARGE SCALE GENOMIC DNA]</scope>
    <source>
        <strain evidence="3">cv. B73</strain>
    </source>
</reference>
<evidence type="ECO:0000256" key="1">
    <source>
        <dbReference type="SAM" id="MobiDB-lite"/>
    </source>
</evidence>
<accession>A0A804PJS7</accession>
<dbReference type="AlphaFoldDB" id="A0A804PJS7"/>
<proteinExistence type="predicted"/>
<gene>
    <name evidence="2" type="primary">LOC100275655</name>
</gene>
<sequence>MGQWLHACITAVAYVLSIHIYGLLPLRVDGVAHALAHHEVADLVGARPPPGGGPRLLGRADVLAVQADGARQRQQRPGQGAAQRRRHHGAARRGSTAAVDIAAVCAERALVHHPRRPPPSPPPAPSEALPHQAPHGR</sequence>
<organism evidence="2 3">
    <name type="scientific">Zea mays</name>
    <name type="common">Maize</name>
    <dbReference type="NCBI Taxonomy" id="4577"/>
    <lineage>
        <taxon>Eukaryota</taxon>
        <taxon>Viridiplantae</taxon>
        <taxon>Streptophyta</taxon>
        <taxon>Embryophyta</taxon>
        <taxon>Tracheophyta</taxon>
        <taxon>Spermatophyta</taxon>
        <taxon>Magnoliopsida</taxon>
        <taxon>Liliopsida</taxon>
        <taxon>Poales</taxon>
        <taxon>Poaceae</taxon>
        <taxon>PACMAD clade</taxon>
        <taxon>Panicoideae</taxon>
        <taxon>Andropogonodae</taxon>
        <taxon>Andropogoneae</taxon>
        <taxon>Tripsacinae</taxon>
        <taxon>Zea</taxon>
    </lineage>
</organism>
<dbReference type="InParanoid" id="A0A804PJS7"/>
<feature type="region of interest" description="Disordered" evidence="1">
    <location>
        <begin position="68"/>
        <end position="137"/>
    </location>
</feature>
<dbReference type="Proteomes" id="UP000007305">
    <property type="component" value="Chromosome 5"/>
</dbReference>
<dbReference type="Gramene" id="Zm00001eb245670_T001">
    <property type="protein sequence ID" value="Zm00001eb245670_P001"/>
    <property type="gene ID" value="Zm00001eb245670"/>
</dbReference>
<evidence type="ECO:0000313" key="3">
    <source>
        <dbReference type="Proteomes" id="UP000007305"/>
    </source>
</evidence>
<evidence type="ECO:0000313" key="2">
    <source>
        <dbReference type="EnsemblPlants" id="Zm00001eb245670_P001"/>
    </source>
</evidence>